<gene>
    <name evidence="1" type="ORF">MML48_2g00006312</name>
</gene>
<organism evidence="1 2">
    <name type="scientific">Holotrichia oblita</name>
    <name type="common">Chafer beetle</name>
    <dbReference type="NCBI Taxonomy" id="644536"/>
    <lineage>
        <taxon>Eukaryota</taxon>
        <taxon>Metazoa</taxon>
        <taxon>Ecdysozoa</taxon>
        <taxon>Arthropoda</taxon>
        <taxon>Hexapoda</taxon>
        <taxon>Insecta</taxon>
        <taxon>Pterygota</taxon>
        <taxon>Neoptera</taxon>
        <taxon>Endopterygota</taxon>
        <taxon>Coleoptera</taxon>
        <taxon>Polyphaga</taxon>
        <taxon>Scarabaeiformia</taxon>
        <taxon>Scarabaeidae</taxon>
        <taxon>Melolonthinae</taxon>
        <taxon>Holotrichia</taxon>
    </lineage>
</organism>
<protein>
    <submittedName>
        <fullName evidence="1">Uncharacterized protein</fullName>
    </submittedName>
</protein>
<sequence length="741" mass="84484">MLLQIYNLDNPSDEIPLCVLSPGEHIIGRGDLLKIHQNPCFYQSAESTTVTILTKDVPAEIRDGDKFGIFPDQFWFKTKFLFDTKLPYLTSELNTPPLDVENIPIHKRQLEDNLDNIPSKISKFENHQLASTSNGNHERNESTCETFAVSYEYVNLAVKDVLSNSNVENEPTGNCKLESDDKTNMVDDAQTTNNMSTSDTESHKHVEIVQNITSTDQPIPSSSGTVTGNPIENNIEKKLRDRCWYGKGCYRLRSPVNETEKDARGTHVTQTQADVEYWCKLKKVKKVSENVLLVYFQEQAEKRKASSLWAKFSMLKQTLRLKENIDISKYYKLIAFLKRKNDSYMPKKAAVFEEHHIRQFITDAPDEVFLPIKAILIIGIAGACRTDELCNMKVADVDLRDDIIVINIPHTKNKSCRKFVIVEPMWIDAVTRYLMIRPSPDIPRLFIGFRSGKPTRQNMGHNTISKSAIKIATYLKLPDANNYTGHSFRRTSATILADNGGDILSLKRHGGWKSSTVAEGYVEDSITDKKRIASIVQGTTVNYEPDLPPSTSIFEVTPSTSTSVSKSNTELNIPVENFTSNTGTSGINMTCHNCTINYYFNKKSAHHKKEFSHPDDSDYDSDPNDTRPICRYGAECYRKNADHIKEYKHARITRKPSRKRRDKRKLKGMKKASTTTNEWSDDNDYDYDDPFLNDDSEDNYEEESWSEDDSDEERMGSGDEDSDDTNSLMKEAKRFTKQNKK</sequence>
<proteinExistence type="predicted"/>
<dbReference type="Proteomes" id="UP001056778">
    <property type="component" value="Chromosome 2"/>
</dbReference>
<evidence type="ECO:0000313" key="1">
    <source>
        <dbReference type="EMBL" id="KAI4467929.1"/>
    </source>
</evidence>
<evidence type="ECO:0000313" key="2">
    <source>
        <dbReference type="Proteomes" id="UP001056778"/>
    </source>
</evidence>
<keyword evidence="2" id="KW-1185">Reference proteome</keyword>
<reference evidence="1" key="1">
    <citation type="submission" date="2022-04" db="EMBL/GenBank/DDBJ databases">
        <title>Chromosome-scale genome assembly of Holotrichia oblita Faldermann.</title>
        <authorList>
            <person name="Rongchong L."/>
        </authorList>
    </citation>
    <scope>NUCLEOTIDE SEQUENCE</scope>
    <source>
        <strain evidence="1">81SQS9</strain>
    </source>
</reference>
<name>A0ACB9TMR2_HOLOL</name>
<comment type="caution">
    <text evidence="1">The sequence shown here is derived from an EMBL/GenBank/DDBJ whole genome shotgun (WGS) entry which is preliminary data.</text>
</comment>
<accession>A0ACB9TMR2</accession>
<dbReference type="EMBL" id="CM043016">
    <property type="protein sequence ID" value="KAI4467929.1"/>
    <property type="molecule type" value="Genomic_DNA"/>
</dbReference>